<evidence type="ECO:0000313" key="3">
    <source>
        <dbReference type="Proteomes" id="UP000541558"/>
    </source>
</evidence>
<organism evidence="2 3">
    <name type="scientific">Ephemerocybe angulata</name>
    <dbReference type="NCBI Taxonomy" id="980116"/>
    <lineage>
        <taxon>Eukaryota</taxon>
        <taxon>Fungi</taxon>
        <taxon>Dikarya</taxon>
        <taxon>Basidiomycota</taxon>
        <taxon>Agaricomycotina</taxon>
        <taxon>Agaricomycetes</taxon>
        <taxon>Agaricomycetidae</taxon>
        <taxon>Agaricales</taxon>
        <taxon>Agaricineae</taxon>
        <taxon>Psathyrellaceae</taxon>
        <taxon>Ephemerocybe</taxon>
    </lineage>
</organism>
<comment type="caution">
    <text evidence="2">The sequence shown here is derived from an EMBL/GenBank/DDBJ whole genome shotgun (WGS) entry which is preliminary data.</text>
</comment>
<feature type="region of interest" description="Disordered" evidence="1">
    <location>
        <begin position="66"/>
        <end position="116"/>
    </location>
</feature>
<feature type="compositionally biased region" description="Basic and acidic residues" evidence="1">
    <location>
        <begin position="102"/>
        <end position="116"/>
    </location>
</feature>
<evidence type="ECO:0000313" key="2">
    <source>
        <dbReference type="EMBL" id="KAF5326505.1"/>
    </source>
</evidence>
<dbReference type="AlphaFoldDB" id="A0A8H5BNJ5"/>
<protein>
    <submittedName>
        <fullName evidence="2">Uncharacterized protein</fullName>
    </submittedName>
</protein>
<keyword evidence="3" id="KW-1185">Reference proteome</keyword>
<accession>A0A8H5BNJ5</accession>
<evidence type="ECO:0000256" key="1">
    <source>
        <dbReference type="SAM" id="MobiDB-lite"/>
    </source>
</evidence>
<dbReference type="Proteomes" id="UP000541558">
    <property type="component" value="Unassembled WGS sequence"/>
</dbReference>
<feature type="region of interest" description="Disordered" evidence="1">
    <location>
        <begin position="1"/>
        <end position="23"/>
    </location>
</feature>
<name>A0A8H5BNJ5_9AGAR</name>
<dbReference type="EMBL" id="JAACJK010000163">
    <property type="protein sequence ID" value="KAF5326505.1"/>
    <property type="molecule type" value="Genomic_DNA"/>
</dbReference>
<reference evidence="2 3" key="1">
    <citation type="journal article" date="2020" name="ISME J.">
        <title>Uncovering the hidden diversity of litter-decomposition mechanisms in mushroom-forming fungi.</title>
        <authorList>
            <person name="Floudas D."/>
            <person name="Bentzer J."/>
            <person name="Ahren D."/>
            <person name="Johansson T."/>
            <person name="Persson P."/>
            <person name="Tunlid A."/>
        </authorList>
    </citation>
    <scope>NUCLEOTIDE SEQUENCE [LARGE SCALE GENOMIC DNA]</scope>
    <source>
        <strain evidence="2 3">CBS 175.51</strain>
    </source>
</reference>
<proteinExistence type="predicted"/>
<gene>
    <name evidence="2" type="ORF">D9611_000516</name>
</gene>
<sequence length="116" mass="12930">MREESESSDEKRPVTRRTKLEARGDAVAVQITTSSSLPTSLLAFDATYPNGFAFALLPPPDAFPIHAPAHQPARREQSFWTAPTLRSEENARSAASSRRAPRKIEDEEAPKKKWRG</sequence>